<evidence type="ECO:0000256" key="8">
    <source>
        <dbReference type="SAM" id="MobiDB-lite"/>
    </source>
</evidence>
<feature type="region of interest" description="Disordered" evidence="8">
    <location>
        <begin position="628"/>
        <end position="671"/>
    </location>
</feature>
<feature type="region of interest" description="Disordered" evidence="8">
    <location>
        <begin position="691"/>
        <end position="712"/>
    </location>
</feature>
<dbReference type="InterPro" id="IPR001138">
    <property type="entry name" value="Zn2Cys6_DnaBD"/>
</dbReference>
<evidence type="ECO:0000256" key="2">
    <source>
        <dbReference type="ARBA" id="ARBA00022723"/>
    </source>
</evidence>
<evidence type="ECO:0000313" key="10">
    <source>
        <dbReference type="EMBL" id="KKA30974.1"/>
    </source>
</evidence>
<dbReference type="CDD" id="cd12148">
    <property type="entry name" value="fungal_TF_MHR"/>
    <property type="match status" value="1"/>
</dbReference>
<dbReference type="PROSITE" id="PS00463">
    <property type="entry name" value="ZN2_CY6_FUNGAL_1"/>
    <property type="match status" value="1"/>
</dbReference>
<sequence length="915" mass="100225">MPGILPMKVIQVGNGSQTRIAQACDRCRSKKIRCDGLRPACSQCLSANFTCSTSDKLSRRAFPRGYTESLEQRVRVLESENSSLKDILDDKDMRLEFLSKSKTPAHRPSHASTESPQDTQSTPATGPPNKPEQAAAAPSSAPEETFRTQPASLQLGMENSDSFYMGPSSGKYFLNIFKGVLREKARQCPSFDTEVFLHVQGCAPLLSENAASPTSSTNAVPPRIFTDKCVNVFFQEWAPLFPVLHKPDFLRTYEDYTLDHDKVKTPYKVAQLHLVFAIASLSSDQLDIEQTAACEAHWQAAISPILMDFTINTLRCVLLAMIYCMVRGDHRRLQFYRSIAVSIAMHLGLHHKQRHFSFSALTAESRKKVFWSLYTLDSFSAAILGLPRLISESQVKTELPIDADDEYITEAGIQPTLPGEATRISAALALFRLARILAKVLDTAYESAGCDISVSGMSKLDTELSNWEQGLPAHLKLNFAHDKPSTSMTGSRAPLLALVCNYIRVLIHRPAIESRPNAQNAAGLLAIGKCSKRIIQIIQLLEERRLSFAVCMNKADTLTLAGLTVIYEGIRLGSRTNTSLQTNIPLINYVVSSLFRLKAPGCLDFKQAVAAFVRLEDGSVLRFHENYDPAHRPRSENGSMATGRKVSLDESSASPCATTPRERGSKVTTSEPDLAISNAEKLRRMTMPTLAPRPSLLSRPRPDSFARRPTSIIPKAPGDVGFDLYYPNAAQESSKRLPQTQAVVPQMVVPVNQVQHGMPSDPEVSSDTLQAMMTPSMGGGTVDHGMNHLFDMIYGNTVPLVEEAVEGLAASEPERMSSPLMASGVDAWSFAAAVPLQGGGPPSLAISDSSHSSEEMFRSGELGGLREVSGSPPQQQQQQQQTKNDFAGTEMVDTMANGGDGLGMHFMQSEFQTYM</sequence>
<evidence type="ECO:0000313" key="11">
    <source>
        <dbReference type="Proteomes" id="UP000033483"/>
    </source>
</evidence>
<reference evidence="10 11" key="1">
    <citation type="submission" date="2015-03" db="EMBL/GenBank/DDBJ databases">
        <authorList>
            <person name="Radwan O."/>
            <person name="Al-Naeli F.A."/>
            <person name="Rendon G.A."/>
            <person name="Fields C."/>
        </authorList>
    </citation>
    <scope>NUCLEOTIDE SEQUENCE [LARGE SCALE GENOMIC DNA]</scope>
    <source>
        <strain evidence="10">CR-DP1</strain>
    </source>
</reference>
<gene>
    <name evidence="10" type="ORF">TD95_001312</name>
</gene>
<dbReference type="PANTHER" id="PTHR46910">
    <property type="entry name" value="TRANSCRIPTION FACTOR PDR1"/>
    <property type="match status" value="1"/>
</dbReference>
<dbReference type="PROSITE" id="PS50048">
    <property type="entry name" value="ZN2_CY6_FUNGAL_2"/>
    <property type="match status" value="1"/>
</dbReference>
<comment type="caution">
    <text evidence="10">The sequence shown here is derived from an EMBL/GenBank/DDBJ whole genome shotgun (WGS) entry which is preliminary data.</text>
</comment>
<dbReference type="InterPro" id="IPR007219">
    <property type="entry name" value="XnlR_reg_dom"/>
</dbReference>
<evidence type="ECO:0000256" key="7">
    <source>
        <dbReference type="ARBA" id="ARBA00023242"/>
    </source>
</evidence>
<protein>
    <recommendedName>
        <fullName evidence="9">Zn(2)-C6 fungal-type domain-containing protein</fullName>
    </recommendedName>
</protein>
<keyword evidence="7" id="KW-0539">Nucleus</keyword>
<keyword evidence="3" id="KW-0862">Zinc</keyword>
<dbReference type="SMART" id="SM00906">
    <property type="entry name" value="Fungal_trans"/>
    <property type="match status" value="1"/>
</dbReference>
<evidence type="ECO:0000259" key="9">
    <source>
        <dbReference type="PROSITE" id="PS50048"/>
    </source>
</evidence>
<keyword evidence="5" id="KW-0238">DNA-binding</keyword>
<feature type="region of interest" description="Disordered" evidence="8">
    <location>
        <begin position="100"/>
        <end position="149"/>
    </location>
</feature>
<evidence type="ECO:0000256" key="3">
    <source>
        <dbReference type="ARBA" id="ARBA00022833"/>
    </source>
</evidence>
<evidence type="ECO:0000256" key="1">
    <source>
        <dbReference type="ARBA" id="ARBA00004123"/>
    </source>
</evidence>
<dbReference type="CDD" id="cd15485">
    <property type="entry name" value="ZIP_Cat8"/>
    <property type="match status" value="1"/>
</dbReference>
<dbReference type="SMART" id="SM00066">
    <property type="entry name" value="GAL4"/>
    <property type="match status" value="1"/>
</dbReference>
<dbReference type="PANTHER" id="PTHR46910:SF12">
    <property type="entry name" value="REGULATORY PROTEIN CAT8"/>
    <property type="match status" value="1"/>
</dbReference>
<dbReference type="AlphaFoldDB" id="A0A0F4ZK24"/>
<dbReference type="GO" id="GO:0006351">
    <property type="term" value="P:DNA-templated transcription"/>
    <property type="evidence" value="ECO:0007669"/>
    <property type="project" value="InterPro"/>
</dbReference>
<evidence type="ECO:0000256" key="5">
    <source>
        <dbReference type="ARBA" id="ARBA00023125"/>
    </source>
</evidence>
<dbReference type="Pfam" id="PF04082">
    <property type="entry name" value="Fungal_trans"/>
    <property type="match status" value="1"/>
</dbReference>
<feature type="domain" description="Zn(2)-C6 fungal-type" evidence="9">
    <location>
        <begin position="23"/>
        <end position="53"/>
    </location>
</feature>
<dbReference type="FunFam" id="4.10.240.10:FF:000007">
    <property type="entry name" value="C6 transcription factor FacB"/>
    <property type="match status" value="1"/>
</dbReference>
<comment type="subcellular location">
    <subcellularLocation>
        <location evidence="1">Nucleus</location>
    </subcellularLocation>
</comment>
<organism evidence="10 11">
    <name type="scientific">Thielaviopsis punctulata</name>
    <dbReference type="NCBI Taxonomy" id="72032"/>
    <lineage>
        <taxon>Eukaryota</taxon>
        <taxon>Fungi</taxon>
        <taxon>Dikarya</taxon>
        <taxon>Ascomycota</taxon>
        <taxon>Pezizomycotina</taxon>
        <taxon>Sordariomycetes</taxon>
        <taxon>Hypocreomycetidae</taxon>
        <taxon>Microascales</taxon>
        <taxon>Ceratocystidaceae</taxon>
        <taxon>Thielaviopsis</taxon>
    </lineage>
</organism>
<dbReference type="CDD" id="cd00067">
    <property type="entry name" value="GAL4"/>
    <property type="match status" value="1"/>
</dbReference>
<proteinExistence type="predicted"/>
<feature type="region of interest" description="Disordered" evidence="8">
    <location>
        <begin position="840"/>
        <end position="884"/>
    </location>
</feature>
<dbReference type="Pfam" id="PF00172">
    <property type="entry name" value="Zn_clus"/>
    <property type="match status" value="1"/>
</dbReference>
<feature type="compositionally biased region" description="Low complexity" evidence="8">
    <location>
        <begin position="134"/>
        <end position="143"/>
    </location>
</feature>
<feature type="compositionally biased region" description="Polar residues" evidence="8">
    <location>
        <begin position="110"/>
        <end position="124"/>
    </location>
</feature>
<dbReference type="OrthoDB" id="1924787at2759"/>
<dbReference type="InterPro" id="IPR036864">
    <property type="entry name" value="Zn2-C6_fun-type_DNA-bd_sf"/>
</dbReference>
<dbReference type="SUPFAM" id="SSF57701">
    <property type="entry name" value="Zn2/Cys6 DNA-binding domain"/>
    <property type="match status" value="1"/>
</dbReference>
<dbReference type="EMBL" id="LAEV01000158">
    <property type="protein sequence ID" value="KKA30974.1"/>
    <property type="molecule type" value="Genomic_DNA"/>
</dbReference>
<keyword evidence="4" id="KW-0805">Transcription regulation</keyword>
<dbReference type="GO" id="GO:0000981">
    <property type="term" value="F:DNA-binding transcription factor activity, RNA polymerase II-specific"/>
    <property type="evidence" value="ECO:0007669"/>
    <property type="project" value="InterPro"/>
</dbReference>
<dbReference type="InterPro" id="IPR050987">
    <property type="entry name" value="AtrR-like"/>
</dbReference>
<dbReference type="GO" id="GO:0003677">
    <property type="term" value="F:DNA binding"/>
    <property type="evidence" value="ECO:0007669"/>
    <property type="project" value="UniProtKB-KW"/>
</dbReference>
<dbReference type="Proteomes" id="UP000033483">
    <property type="component" value="Unassembled WGS sequence"/>
</dbReference>
<name>A0A0F4ZK24_9PEZI</name>
<dbReference type="GO" id="GO:0008270">
    <property type="term" value="F:zinc ion binding"/>
    <property type="evidence" value="ECO:0007669"/>
    <property type="project" value="InterPro"/>
</dbReference>
<keyword evidence="11" id="KW-1185">Reference proteome</keyword>
<evidence type="ECO:0000256" key="4">
    <source>
        <dbReference type="ARBA" id="ARBA00023015"/>
    </source>
</evidence>
<accession>A0A0F4ZK24</accession>
<dbReference type="Gene3D" id="4.10.240.10">
    <property type="entry name" value="Zn(2)-C6 fungal-type DNA-binding domain"/>
    <property type="match status" value="1"/>
</dbReference>
<keyword evidence="6" id="KW-0804">Transcription</keyword>
<evidence type="ECO:0000256" key="6">
    <source>
        <dbReference type="ARBA" id="ARBA00023163"/>
    </source>
</evidence>
<keyword evidence="2" id="KW-0479">Metal-binding</keyword>
<dbReference type="GO" id="GO:0005634">
    <property type="term" value="C:nucleus"/>
    <property type="evidence" value="ECO:0007669"/>
    <property type="project" value="UniProtKB-SubCell"/>
</dbReference>